<evidence type="ECO:0000259" key="2">
    <source>
        <dbReference type="Pfam" id="PF12733"/>
    </source>
</evidence>
<comment type="caution">
    <text evidence="3">The sequence shown here is derived from an EMBL/GenBank/DDBJ whole genome shotgun (WGS) entry which is preliminary data.</text>
</comment>
<feature type="transmembrane region" description="Helical" evidence="1">
    <location>
        <begin position="381"/>
        <end position="401"/>
    </location>
</feature>
<protein>
    <recommendedName>
        <fullName evidence="2">Cadherin-like beta-sandwich-like domain-containing protein</fullName>
    </recommendedName>
</protein>
<proteinExistence type="predicted"/>
<gene>
    <name evidence="3" type="ORF">FYJ58_01510</name>
</gene>
<name>A0A6L5XV34_9FIRM</name>
<dbReference type="Proteomes" id="UP000482209">
    <property type="component" value="Unassembled WGS sequence"/>
</dbReference>
<dbReference type="AlphaFoldDB" id="A0A6L5XV34"/>
<organism evidence="3 4">
    <name type="scientific">Velocimicrobium porci</name>
    <dbReference type="NCBI Taxonomy" id="2606634"/>
    <lineage>
        <taxon>Bacteria</taxon>
        <taxon>Bacillati</taxon>
        <taxon>Bacillota</taxon>
        <taxon>Clostridia</taxon>
        <taxon>Lachnospirales</taxon>
        <taxon>Lachnospiraceae</taxon>
        <taxon>Velocimicrobium</taxon>
    </lineage>
</organism>
<keyword evidence="4" id="KW-1185">Reference proteome</keyword>
<dbReference type="GO" id="GO:0030246">
    <property type="term" value="F:carbohydrate binding"/>
    <property type="evidence" value="ECO:0007669"/>
    <property type="project" value="InterPro"/>
</dbReference>
<keyword evidence="1" id="KW-0812">Transmembrane</keyword>
<accession>A0A6L5XV34</accession>
<evidence type="ECO:0000313" key="3">
    <source>
        <dbReference type="EMBL" id="MSS62572.1"/>
    </source>
</evidence>
<dbReference type="InterPro" id="IPR025883">
    <property type="entry name" value="Cadherin-like_domain"/>
</dbReference>
<reference evidence="3 4" key="1">
    <citation type="submission" date="2019-08" db="EMBL/GenBank/DDBJ databases">
        <title>In-depth cultivation of the pig gut microbiome towards novel bacterial diversity and tailored functional studies.</title>
        <authorList>
            <person name="Wylensek D."/>
            <person name="Hitch T.C.A."/>
            <person name="Clavel T."/>
        </authorList>
    </citation>
    <scope>NUCLEOTIDE SEQUENCE [LARGE SCALE GENOMIC DNA]</scope>
    <source>
        <strain evidence="3 4">WCA-693-APC-MOT-I</strain>
    </source>
</reference>
<sequence length="422" mass="46372">MKEKKIHIWLIVCILSVSGFLLSGTVSLAASATISLTEPGKVVKSGDTFTVVVLIESSEEIGNVEAFVSFDTKMVSFKSGGLYATGGDGLVMISDWNSSGESKRKKYPLTFEAKKNGTCKFEVENDASIYDSSEVSMSVSSVNLSMEIGETKKTAEQETVNNPEVKEQTKDKGVYPALETLTISDGILAPLFEPEVYEYKVVVDSTVDKIGVSAIPKNKGDKVVISGNEALQEGKNEIVISLTSSLGRTKKYTIEVTKNASKESDESVEKEKLSGIHCNKEDGKIKLTQFMALTIEEANEDELLKGYEKTSLRMDGITVPAYMKSNDWKSKLFLLYGTDEEGNTGFFQYNSATKTIQPYQLDGTSEDKTEQTDSSNDNMQLIVVIVILGIVCTILSVILALQFVKKKAVDDEDDDIFKDFKY</sequence>
<dbReference type="SUPFAM" id="SSF49384">
    <property type="entry name" value="Carbohydrate-binding domain"/>
    <property type="match status" value="1"/>
</dbReference>
<dbReference type="CDD" id="cd08547">
    <property type="entry name" value="Type_II_cohesin"/>
    <property type="match status" value="1"/>
</dbReference>
<dbReference type="RefSeq" id="WP_154516198.1">
    <property type="nucleotide sequence ID" value="NZ_VUMT01000001.1"/>
</dbReference>
<keyword evidence="1" id="KW-1133">Transmembrane helix</keyword>
<keyword evidence="1" id="KW-0472">Membrane</keyword>
<dbReference type="Pfam" id="PF12733">
    <property type="entry name" value="Cadherin-like"/>
    <property type="match status" value="1"/>
</dbReference>
<feature type="domain" description="Cadherin-like beta-sandwich-like" evidence="2">
    <location>
        <begin position="180"/>
        <end position="258"/>
    </location>
</feature>
<evidence type="ECO:0000313" key="4">
    <source>
        <dbReference type="Proteomes" id="UP000482209"/>
    </source>
</evidence>
<evidence type="ECO:0000256" key="1">
    <source>
        <dbReference type="SAM" id="Phobius"/>
    </source>
</evidence>
<dbReference type="EMBL" id="VUMT01000001">
    <property type="protein sequence ID" value="MSS62572.1"/>
    <property type="molecule type" value="Genomic_DNA"/>
</dbReference>
<dbReference type="InterPro" id="IPR008965">
    <property type="entry name" value="CBM2/CBM3_carb-bd_dom_sf"/>
</dbReference>